<keyword evidence="1" id="KW-1133">Transmembrane helix</keyword>
<dbReference type="Proteomes" id="UP000824504">
    <property type="component" value="Chromosome"/>
</dbReference>
<keyword evidence="4" id="KW-1185">Reference proteome</keyword>
<dbReference type="RefSeq" id="WP_219081444.1">
    <property type="nucleotide sequence ID" value="NZ_CP079216.1"/>
</dbReference>
<organism evidence="3 4">
    <name type="scientific">Tessaracoccus palaemonis</name>
    <dbReference type="NCBI Taxonomy" id="2829499"/>
    <lineage>
        <taxon>Bacteria</taxon>
        <taxon>Bacillati</taxon>
        <taxon>Actinomycetota</taxon>
        <taxon>Actinomycetes</taxon>
        <taxon>Propionibacteriales</taxon>
        <taxon>Propionibacteriaceae</taxon>
        <taxon>Tessaracoccus</taxon>
    </lineage>
</organism>
<sequence length="330" mass="34082">MEFLFMLIAALGGGFFGAAIGANFAFVMVGFSLLAAVGSAVAGAPEMSNMMFNYVSFGPFMGPHVAFAGGVAAAAYAARRGYSDSGKDIVLPLARLGKPDVLLVGALFGGIGYALQQAIHLIPWFGSHTDSVALSIIISAFAVRLIFGDGSLLNLDKCNPSGPRFAPHGDSSWLRYQEKPGQMLTIGAFAGILAAGVSVVLSTSFPAVAAFGNANTLPFAISAITICLLNMGYNVPVTHHMTNIGGLAAIVFYPYLAGAASISEAGWVPEAAVGALIVGAVFGVLAAFLGEWMARFFLARGTTHVDPPAFAIWPMNTVIMLIAALLPAVS</sequence>
<evidence type="ECO:0000256" key="1">
    <source>
        <dbReference type="SAM" id="Phobius"/>
    </source>
</evidence>
<keyword evidence="1" id="KW-0812">Transmembrane</keyword>
<name>A0ABX8SGK1_9ACTN</name>
<accession>A0ABX8SGK1</accession>
<dbReference type="InterPro" id="IPR058279">
    <property type="entry name" value="DUF7973"/>
</dbReference>
<feature type="transmembrane region" description="Helical" evidence="1">
    <location>
        <begin position="7"/>
        <end position="37"/>
    </location>
</feature>
<evidence type="ECO:0000313" key="4">
    <source>
        <dbReference type="Proteomes" id="UP000824504"/>
    </source>
</evidence>
<feature type="domain" description="DUF7973" evidence="2">
    <location>
        <begin position="172"/>
        <end position="323"/>
    </location>
</feature>
<reference evidence="3 4" key="1">
    <citation type="submission" date="2021-07" db="EMBL/GenBank/DDBJ databases">
        <title>complete genome sequencing of Tessaracoccus sp.J1M15.</title>
        <authorList>
            <person name="Bae J.-W."/>
            <person name="Kim D.-y."/>
        </authorList>
    </citation>
    <scope>NUCLEOTIDE SEQUENCE [LARGE SCALE GENOMIC DNA]</scope>
    <source>
        <strain evidence="3 4">J1M15</strain>
    </source>
</reference>
<feature type="transmembrane region" description="Helical" evidence="1">
    <location>
        <begin position="310"/>
        <end position="329"/>
    </location>
</feature>
<feature type="transmembrane region" description="Helical" evidence="1">
    <location>
        <begin position="57"/>
        <end position="78"/>
    </location>
</feature>
<feature type="domain" description="DUF7973" evidence="2">
    <location>
        <begin position="5"/>
        <end position="148"/>
    </location>
</feature>
<gene>
    <name evidence="3" type="ORF">KDB89_12285</name>
</gene>
<proteinExistence type="predicted"/>
<feature type="transmembrane region" description="Helical" evidence="1">
    <location>
        <begin position="131"/>
        <end position="147"/>
    </location>
</feature>
<feature type="transmembrane region" description="Helical" evidence="1">
    <location>
        <begin position="273"/>
        <end position="298"/>
    </location>
</feature>
<evidence type="ECO:0000313" key="3">
    <source>
        <dbReference type="EMBL" id="QXT62506.1"/>
    </source>
</evidence>
<feature type="transmembrane region" description="Helical" evidence="1">
    <location>
        <begin position="247"/>
        <end position="267"/>
    </location>
</feature>
<keyword evidence="1" id="KW-0472">Membrane</keyword>
<evidence type="ECO:0000259" key="2">
    <source>
        <dbReference type="Pfam" id="PF25928"/>
    </source>
</evidence>
<dbReference type="Pfam" id="PF25928">
    <property type="entry name" value="DUF7973"/>
    <property type="match status" value="2"/>
</dbReference>
<feature type="transmembrane region" description="Helical" evidence="1">
    <location>
        <begin position="99"/>
        <end position="119"/>
    </location>
</feature>
<feature type="transmembrane region" description="Helical" evidence="1">
    <location>
        <begin position="183"/>
        <end position="205"/>
    </location>
</feature>
<dbReference type="EMBL" id="CP079216">
    <property type="protein sequence ID" value="QXT62506.1"/>
    <property type="molecule type" value="Genomic_DNA"/>
</dbReference>
<protein>
    <recommendedName>
        <fullName evidence="2">DUF7973 domain-containing protein</fullName>
    </recommendedName>
</protein>
<feature type="transmembrane region" description="Helical" evidence="1">
    <location>
        <begin position="217"/>
        <end position="235"/>
    </location>
</feature>